<name>A0A6J5LCY1_9CAUD</name>
<organism evidence="1">
    <name type="scientific">uncultured Caudovirales phage</name>
    <dbReference type="NCBI Taxonomy" id="2100421"/>
    <lineage>
        <taxon>Viruses</taxon>
        <taxon>Duplodnaviria</taxon>
        <taxon>Heunggongvirae</taxon>
        <taxon>Uroviricota</taxon>
        <taxon>Caudoviricetes</taxon>
        <taxon>Peduoviridae</taxon>
        <taxon>Maltschvirus</taxon>
        <taxon>Maltschvirus maltsch</taxon>
    </lineage>
</organism>
<dbReference type="EMBL" id="LR796247">
    <property type="protein sequence ID" value="CAB4131036.1"/>
    <property type="molecule type" value="Genomic_DNA"/>
</dbReference>
<evidence type="ECO:0008006" key="2">
    <source>
        <dbReference type="Google" id="ProtNLM"/>
    </source>
</evidence>
<protein>
    <recommendedName>
        <fullName evidence="2">Amino acid:DNA transferase domain-containing protein</fullName>
    </recommendedName>
</protein>
<proteinExistence type="predicted"/>
<reference evidence="1" key="1">
    <citation type="submission" date="2020-04" db="EMBL/GenBank/DDBJ databases">
        <authorList>
            <person name="Chiriac C."/>
            <person name="Salcher M."/>
            <person name="Ghai R."/>
            <person name="Kavagutti S V."/>
        </authorList>
    </citation>
    <scope>NUCLEOTIDE SEQUENCE</scope>
</reference>
<accession>A0A6J5LCY1</accession>
<gene>
    <name evidence="1" type="ORF">UFOVP132_36</name>
</gene>
<sequence length="330" mass="39050">MNWLIQQLTDTTHDISYLNLAEVEFNENGKPTSSWMKNWTQEERTAKFFEFCDAYDKRQDSLLAENYQQFSHRLHWHECPFVDIVSKYNDPFTILNVCLLFSFTNEHWLTFSAWQDGREEGMKARFNAGERHARSDLFQIYYPKNTDVKEWLLTGPKKAAEAMKDMFDCRSRPYTMMECAKLLNQYFTNEQGFRNAMYPCKNAARHIAMSHPELVDPESFLHGGTGFFDGLSQVMACPNYISKAKYDIDEYGEYKPLNKACIDFYESMVYLCNHPNNPIQKQKFLNVEDKLCFFYKHIAIRNGIKQTTKQIPYDWVYPRNWSLKTGEYDS</sequence>
<evidence type="ECO:0000313" key="1">
    <source>
        <dbReference type="EMBL" id="CAB4131036.1"/>
    </source>
</evidence>